<sequence length="676" mass="72139">MNRVEGRDKVTGKARYAVEYPVEGAAYAMAVQATVARGEVESIGADEVLAMPGVLAVLSCENAPKLTPVPDGELAVFQSRTVSYRGQLVAAVVAETLDIAREAAARLEIRYRAEPPDLRMTADHPGLYDPGKVNPAFPSDTGRGDPDTAFGQAGVQIDETYTTPAEHNNPMEPHATIASWQGDVLTLHDSNQGVSAVRDTLAKIFDLDASNVRVISPHVGGGFGSKGTPRPNAVLTAMLARAAGRPVKLALTRQQMFALTGYRTPTIQRLRLGADATGRLTSISHDVVEQTSMVREFAEQTATPTRVMYQAPNRRTAHRLLRLNVPSPSWMRAPGETPGMWGLESALDELAVATGVDPVELRILNEPEQDPERDIPFSSRNLVACLREGAARFGWAGRDPAPGVRRRGRKLIGTGVASATYPAYRSPNKAIARRHPDGRFSVEIAAADIGTGARTTLTLIAAEALGTDPSKVSVEIGDSELPKASLAGGSSGTAGWGTAVHRACEALRSSPADEASADTTDEVKSQQKLSRHAFGAQFSEVEVDVDTGEVRVTRMLGVFAAGRIINPKTARSQFIGGMTMGLGMALMEETVLDEEFGDFLNHDLAQYHVPACADVRDIDAVWIEEDDPHLNPMGSKGIGEIGIVGAAASIANAVHHATGIRVRDLPITPPRLLDAF</sequence>
<organism evidence="5 6">
    <name type="scientific">Actinomadura barringtoniae</name>
    <dbReference type="NCBI Taxonomy" id="1427535"/>
    <lineage>
        <taxon>Bacteria</taxon>
        <taxon>Bacillati</taxon>
        <taxon>Actinomycetota</taxon>
        <taxon>Actinomycetes</taxon>
        <taxon>Streptosporangiales</taxon>
        <taxon>Thermomonosporaceae</taxon>
        <taxon>Actinomadura</taxon>
    </lineage>
</organism>
<evidence type="ECO:0000259" key="4">
    <source>
        <dbReference type="SMART" id="SM01008"/>
    </source>
</evidence>
<dbReference type="GO" id="GO:0005506">
    <property type="term" value="F:iron ion binding"/>
    <property type="evidence" value="ECO:0007669"/>
    <property type="project" value="InterPro"/>
</dbReference>
<dbReference type="SMART" id="SM01008">
    <property type="entry name" value="Ald_Xan_dh_C"/>
    <property type="match status" value="1"/>
</dbReference>
<accession>A0A939PNV5</accession>
<feature type="domain" description="Aldehyde oxidase/xanthine dehydrogenase a/b hammerhead" evidence="4">
    <location>
        <begin position="11"/>
        <end position="115"/>
    </location>
</feature>
<protein>
    <submittedName>
        <fullName evidence="5">Xanthine dehydrogenase family protein molybdopterin-binding subunit</fullName>
    </submittedName>
</protein>
<dbReference type="Pfam" id="PF20256">
    <property type="entry name" value="MoCoBD_2"/>
    <property type="match status" value="2"/>
</dbReference>
<proteinExistence type="predicted"/>
<feature type="region of interest" description="Disordered" evidence="3">
    <location>
        <begin position="120"/>
        <end position="151"/>
    </location>
</feature>
<dbReference type="PANTHER" id="PTHR11908:SF132">
    <property type="entry name" value="ALDEHYDE OXIDASE 1-RELATED"/>
    <property type="match status" value="1"/>
</dbReference>
<dbReference type="GO" id="GO:0016491">
    <property type="term" value="F:oxidoreductase activity"/>
    <property type="evidence" value="ECO:0007669"/>
    <property type="project" value="UniProtKB-KW"/>
</dbReference>
<evidence type="ECO:0000313" key="6">
    <source>
        <dbReference type="Proteomes" id="UP000669179"/>
    </source>
</evidence>
<dbReference type="Pfam" id="PF01315">
    <property type="entry name" value="Ald_Xan_dh_C"/>
    <property type="match status" value="1"/>
</dbReference>
<dbReference type="Pfam" id="PF02738">
    <property type="entry name" value="MoCoBD_1"/>
    <property type="match status" value="1"/>
</dbReference>
<evidence type="ECO:0000256" key="2">
    <source>
        <dbReference type="ARBA" id="ARBA00023002"/>
    </source>
</evidence>
<evidence type="ECO:0000256" key="3">
    <source>
        <dbReference type="SAM" id="MobiDB-lite"/>
    </source>
</evidence>
<dbReference type="PANTHER" id="PTHR11908">
    <property type="entry name" value="XANTHINE DEHYDROGENASE"/>
    <property type="match status" value="1"/>
</dbReference>
<keyword evidence="2" id="KW-0560">Oxidoreductase</keyword>
<dbReference type="Proteomes" id="UP000669179">
    <property type="component" value="Unassembled WGS sequence"/>
</dbReference>
<gene>
    <name evidence="5" type="ORF">J4573_33335</name>
</gene>
<keyword evidence="1" id="KW-0500">Molybdenum</keyword>
<dbReference type="Gene3D" id="3.30.365.10">
    <property type="entry name" value="Aldehyde oxidase/xanthine dehydrogenase, molybdopterin binding domain"/>
    <property type="match status" value="5"/>
</dbReference>
<dbReference type="AlphaFoldDB" id="A0A939PNV5"/>
<dbReference type="InterPro" id="IPR036856">
    <property type="entry name" value="Ald_Oxase/Xan_DH_a/b_sf"/>
</dbReference>
<dbReference type="Gene3D" id="3.90.1170.50">
    <property type="entry name" value="Aldehyde oxidase/xanthine dehydrogenase, a/b hammerhead"/>
    <property type="match status" value="1"/>
</dbReference>
<evidence type="ECO:0000256" key="1">
    <source>
        <dbReference type="ARBA" id="ARBA00022505"/>
    </source>
</evidence>
<reference evidence="5" key="1">
    <citation type="submission" date="2021-03" db="EMBL/GenBank/DDBJ databases">
        <authorList>
            <person name="Kanchanasin P."/>
            <person name="Saeng-In P."/>
            <person name="Phongsopitanun W."/>
            <person name="Yuki M."/>
            <person name="Kudo T."/>
            <person name="Ohkuma M."/>
            <person name="Tanasupawat S."/>
        </authorList>
    </citation>
    <scope>NUCLEOTIDE SEQUENCE</scope>
    <source>
        <strain evidence="5">GKU 128</strain>
    </source>
</reference>
<dbReference type="EMBL" id="JAGEOJ010000015">
    <property type="protein sequence ID" value="MBO2452011.1"/>
    <property type="molecule type" value="Genomic_DNA"/>
</dbReference>
<evidence type="ECO:0000313" key="5">
    <source>
        <dbReference type="EMBL" id="MBO2452011.1"/>
    </source>
</evidence>
<keyword evidence="6" id="KW-1185">Reference proteome</keyword>
<comment type="caution">
    <text evidence="5">The sequence shown here is derived from an EMBL/GenBank/DDBJ whole genome shotgun (WGS) entry which is preliminary data.</text>
</comment>
<dbReference type="SUPFAM" id="SSF56003">
    <property type="entry name" value="Molybdenum cofactor-binding domain"/>
    <property type="match status" value="1"/>
</dbReference>
<name>A0A939PNV5_9ACTN</name>
<dbReference type="InterPro" id="IPR046867">
    <property type="entry name" value="AldOxase/xan_DH_MoCoBD2"/>
</dbReference>
<dbReference type="InterPro" id="IPR008274">
    <property type="entry name" value="AldOxase/xan_DH_MoCoBD1"/>
</dbReference>
<dbReference type="InterPro" id="IPR000674">
    <property type="entry name" value="Ald_Oxase/Xan_DH_a/b"/>
</dbReference>
<dbReference type="SUPFAM" id="SSF54665">
    <property type="entry name" value="CO dehydrogenase molybdoprotein N-domain-like"/>
    <property type="match status" value="1"/>
</dbReference>
<dbReference type="InterPro" id="IPR016208">
    <property type="entry name" value="Ald_Oxase/xanthine_DH-like"/>
</dbReference>
<dbReference type="InterPro" id="IPR037165">
    <property type="entry name" value="AldOxase/xan_DH_Mopterin-bd_sf"/>
</dbReference>